<dbReference type="EMBL" id="CM000364">
    <property type="protein sequence ID" value="EDX11659.1"/>
    <property type="molecule type" value="Genomic_DNA"/>
</dbReference>
<organism evidence="1 2">
    <name type="scientific">Drosophila simulans</name>
    <name type="common">Fruit fly</name>
    <dbReference type="NCBI Taxonomy" id="7240"/>
    <lineage>
        <taxon>Eukaryota</taxon>
        <taxon>Metazoa</taxon>
        <taxon>Ecdysozoa</taxon>
        <taxon>Arthropoda</taxon>
        <taxon>Hexapoda</taxon>
        <taxon>Insecta</taxon>
        <taxon>Pterygota</taxon>
        <taxon>Neoptera</taxon>
        <taxon>Endopterygota</taxon>
        <taxon>Diptera</taxon>
        <taxon>Brachycera</taxon>
        <taxon>Muscomorpha</taxon>
        <taxon>Ephydroidea</taxon>
        <taxon>Drosophilidae</taxon>
        <taxon>Drosophila</taxon>
        <taxon>Sophophora</taxon>
    </lineage>
</organism>
<proteinExistence type="predicted"/>
<dbReference type="HOGENOM" id="CLU_2724927_0_0_1"/>
<evidence type="ECO:0000313" key="1">
    <source>
        <dbReference type="EMBL" id="EDX11659.1"/>
    </source>
</evidence>
<keyword evidence="2" id="KW-1185">Reference proteome</keyword>
<reference evidence="1 2" key="1">
    <citation type="journal article" date="2007" name="Nature">
        <title>Evolution of genes and genomes on the Drosophila phylogeny.</title>
        <authorList>
            <consortium name="Drosophila 12 Genomes Consortium"/>
            <person name="Clark A.G."/>
            <person name="Eisen M.B."/>
            <person name="Smith D.R."/>
            <person name="Bergman C.M."/>
            <person name="Oliver B."/>
            <person name="Markow T.A."/>
            <person name="Kaufman T.C."/>
            <person name="Kellis M."/>
            <person name="Gelbart W."/>
            <person name="Iyer V.N."/>
            <person name="Pollard D.A."/>
            <person name="Sackton T.B."/>
            <person name="Larracuente A.M."/>
            <person name="Singh N.D."/>
            <person name="Abad J.P."/>
            <person name="Abt D.N."/>
            <person name="Adryan B."/>
            <person name="Aguade M."/>
            <person name="Akashi H."/>
            <person name="Anderson W.W."/>
            <person name="Aquadro C.F."/>
            <person name="Ardell D.H."/>
            <person name="Arguello R."/>
            <person name="Artieri C.G."/>
            <person name="Barbash D.A."/>
            <person name="Barker D."/>
            <person name="Barsanti P."/>
            <person name="Batterham P."/>
            <person name="Batzoglou S."/>
            <person name="Begun D."/>
            <person name="Bhutkar A."/>
            <person name="Blanco E."/>
            <person name="Bosak S.A."/>
            <person name="Bradley R.K."/>
            <person name="Brand A.D."/>
            <person name="Brent M.R."/>
            <person name="Brooks A.N."/>
            <person name="Brown R.H."/>
            <person name="Butlin R.K."/>
            <person name="Caggese C."/>
            <person name="Calvi B.R."/>
            <person name="Bernardo de Carvalho A."/>
            <person name="Caspi A."/>
            <person name="Castrezana S."/>
            <person name="Celniker S.E."/>
            <person name="Chang J.L."/>
            <person name="Chapple C."/>
            <person name="Chatterji S."/>
            <person name="Chinwalla A."/>
            <person name="Civetta A."/>
            <person name="Clifton S.W."/>
            <person name="Comeron J.M."/>
            <person name="Costello J.C."/>
            <person name="Coyne J.A."/>
            <person name="Daub J."/>
            <person name="David R.G."/>
            <person name="Delcher A.L."/>
            <person name="Delehaunty K."/>
            <person name="Do C.B."/>
            <person name="Ebling H."/>
            <person name="Edwards K."/>
            <person name="Eickbush T."/>
            <person name="Evans J.D."/>
            <person name="Filipski A."/>
            <person name="Findeiss S."/>
            <person name="Freyhult E."/>
            <person name="Fulton L."/>
            <person name="Fulton R."/>
            <person name="Garcia A.C."/>
            <person name="Gardiner A."/>
            <person name="Garfield D.A."/>
            <person name="Garvin B.E."/>
            <person name="Gibson G."/>
            <person name="Gilbert D."/>
            <person name="Gnerre S."/>
            <person name="Godfrey J."/>
            <person name="Good R."/>
            <person name="Gotea V."/>
            <person name="Gravely B."/>
            <person name="Greenberg A.J."/>
            <person name="Griffiths-Jones S."/>
            <person name="Gross S."/>
            <person name="Guigo R."/>
            <person name="Gustafson E.A."/>
            <person name="Haerty W."/>
            <person name="Hahn M.W."/>
            <person name="Halligan D.L."/>
            <person name="Halpern A.L."/>
            <person name="Halter G.M."/>
            <person name="Han M.V."/>
            <person name="Heger A."/>
            <person name="Hillier L."/>
            <person name="Hinrichs A.S."/>
            <person name="Holmes I."/>
            <person name="Hoskins R.A."/>
            <person name="Hubisz M.J."/>
            <person name="Hultmark D."/>
            <person name="Huntley M.A."/>
            <person name="Jaffe D.B."/>
            <person name="Jagadeeshan S."/>
            <person name="Jeck W.R."/>
            <person name="Johnson J."/>
            <person name="Jones C.D."/>
            <person name="Jordan W.C."/>
            <person name="Karpen G.H."/>
            <person name="Kataoka E."/>
            <person name="Keightley P.D."/>
            <person name="Kheradpour P."/>
            <person name="Kirkness E.F."/>
            <person name="Koerich L.B."/>
            <person name="Kristiansen K."/>
            <person name="Kudrna D."/>
            <person name="Kulathinal R.J."/>
            <person name="Kumar S."/>
            <person name="Kwok R."/>
            <person name="Lander E."/>
            <person name="Langley C.H."/>
            <person name="Lapoint R."/>
            <person name="Lazzaro B.P."/>
            <person name="Lee S.J."/>
            <person name="Levesque L."/>
            <person name="Li R."/>
            <person name="Lin C.F."/>
            <person name="Lin M.F."/>
            <person name="Lindblad-Toh K."/>
            <person name="Llopart A."/>
            <person name="Long M."/>
            <person name="Low L."/>
            <person name="Lozovsky E."/>
            <person name="Lu J."/>
            <person name="Luo M."/>
            <person name="Machado C.A."/>
            <person name="Makalowski W."/>
            <person name="Marzo M."/>
            <person name="Matsuda M."/>
            <person name="Matzkin L."/>
            <person name="McAllister B."/>
            <person name="McBride C.S."/>
            <person name="McKernan B."/>
            <person name="McKernan K."/>
            <person name="Mendez-Lago M."/>
            <person name="Minx P."/>
            <person name="Mollenhauer M.U."/>
            <person name="Montooth K."/>
            <person name="Mount S.M."/>
            <person name="Mu X."/>
            <person name="Myers E."/>
            <person name="Negre B."/>
            <person name="Newfeld S."/>
            <person name="Nielsen R."/>
            <person name="Noor M.A."/>
            <person name="O'Grady P."/>
            <person name="Pachter L."/>
            <person name="Papaceit M."/>
            <person name="Parisi M.J."/>
            <person name="Parisi M."/>
            <person name="Parts L."/>
            <person name="Pedersen J.S."/>
            <person name="Pesole G."/>
            <person name="Phillippy A.M."/>
            <person name="Ponting C.P."/>
            <person name="Pop M."/>
            <person name="Porcelli D."/>
            <person name="Powell J.R."/>
            <person name="Prohaska S."/>
            <person name="Pruitt K."/>
            <person name="Puig M."/>
            <person name="Quesneville H."/>
            <person name="Ram K.R."/>
            <person name="Rand D."/>
            <person name="Rasmussen M.D."/>
            <person name="Reed L.K."/>
            <person name="Reenan R."/>
            <person name="Reily A."/>
            <person name="Remington K.A."/>
            <person name="Rieger T.T."/>
            <person name="Ritchie M.G."/>
            <person name="Robin C."/>
            <person name="Rogers Y.H."/>
            <person name="Rohde C."/>
            <person name="Rozas J."/>
            <person name="Rubenfield M.J."/>
            <person name="Ruiz A."/>
            <person name="Russo S."/>
            <person name="Salzberg S.L."/>
            <person name="Sanchez-Gracia A."/>
            <person name="Saranga D.J."/>
            <person name="Sato H."/>
            <person name="Schaeffer S.W."/>
            <person name="Schatz M.C."/>
            <person name="Schlenke T."/>
            <person name="Schwartz R."/>
            <person name="Segarra C."/>
            <person name="Singh R.S."/>
            <person name="Sirot L."/>
            <person name="Sirota M."/>
            <person name="Sisneros N.B."/>
            <person name="Smith C.D."/>
            <person name="Smith T.F."/>
            <person name="Spieth J."/>
            <person name="Stage D.E."/>
            <person name="Stark A."/>
            <person name="Stephan W."/>
            <person name="Strausberg R.L."/>
            <person name="Strempel S."/>
            <person name="Sturgill D."/>
            <person name="Sutton G."/>
            <person name="Sutton G.G."/>
            <person name="Tao W."/>
            <person name="Teichmann S."/>
            <person name="Tobari Y.N."/>
            <person name="Tomimura Y."/>
            <person name="Tsolas J.M."/>
            <person name="Valente V.L."/>
            <person name="Venter E."/>
            <person name="Venter J.C."/>
            <person name="Vicario S."/>
            <person name="Vieira F.G."/>
            <person name="Vilella A.J."/>
            <person name="Villasante A."/>
            <person name="Walenz B."/>
            <person name="Wang J."/>
            <person name="Wasserman M."/>
            <person name="Watts T."/>
            <person name="Wilson D."/>
            <person name="Wilson R.K."/>
            <person name="Wing R.A."/>
            <person name="Wolfner M.F."/>
            <person name="Wong A."/>
            <person name="Wong G.K."/>
            <person name="Wu C.I."/>
            <person name="Wu G."/>
            <person name="Yamamoto D."/>
            <person name="Yang H.P."/>
            <person name="Yang S.P."/>
            <person name="Yorke J.A."/>
            <person name="Yoshida K."/>
            <person name="Zdobnov E."/>
            <person name="Zhang P."/>
            <person name="Zhang Y."/>
            <person name="Zimin A.V."/>
            <person name="Baldwin J."/>
            <person name="Abdouelleil A."/>
            <person name="Abdulkadir J."/>
            <person name="Abebe A."/>
            <person name="Abera B."/>
            <person name="Abreu J."/>
            <person name="Acer S.C."/>
            <person name="Aftuck L."/>
            <person name="Alexander A."/>
            <person name="An P."/>
            <person name="Anderson E."/>
            <person name="Anderson S."/>
            <person name="Arachi H."/>
            <person name="Azer M."/>
            <person name="Bachantsang P."/>
            <person name="Barry A."/>
            <person name="Bayul T."/>
            <person name="Berlin A."/>
            <person name="Bessette D."/>
            <person name="Bloom T."/>
            <person name="Blye J."/>
            <person name="Boguslavskiy L."/>
            <person name="Bonnet C."/>
            <person name="Boukhgalter B."/>
            <person name="Bourzgui I."/>
            <person name="Brown A."/>
            <person name="Cahill P."/>
            <person name="Channer S."/>
            <person name="Cheshatsang Y."/>
            <person name="Chuda L."/>
            <person name="Citroen M."/>
            <person name="Collymore A."/>
            <person name="Cooke P."/>
            <person name="Costello M."/>
            <person name="D'Aco K."/>
            <person name="Daza R."/>
            <person name="De Haan G."/>
            <person name="DeGray S."/>
            <person name="DeMaso C."/>
            <person name="Dhargay N."/>
            <person name="Dooley K."/>
            <person name="Dooley E."/>
            <person name="Doricent M."/>
            <person name="Dorje P."/>
            <person name="Dorjee K."/>
            <person name="Dupes A."/>
            <person name="Elong R."/>
            <person name="Falk J."/>
            <person name="Farina A."/>
            <person name="Faro S."/>
            <person name="Ferguson D."/>
            <person name="Fisher S."/>
            <person name="Foley C.D."/>
            <person name="Franke A."/>
            <person name="Friedrich D."/>
            <person name="Gadbois L."/>
            <person name="Gearin G."/>
            <person name="Gearin C.R."/>
            <person name="Giannoukos G."/>
            <person name="Goode T."/>
            <person name="Graham J."/>
            <person name="Grandbois E."/>
            <person name="Grewal S."/>
            <person name="Gyaltsen K."/>
            <person name="Hafez N."/>
            <person name="Hagos B."/>
            <person name="Hall J."/>
            <person name="Henson C."/>
            <person name="Hollinger A."/>
            <person name="Honan T."/>
            <person name="Huard M.D."/>
            <person name="Hughes L."/>
            <person name="Hurhula B."/>
            <person name="Husby M.E."/>
            <person name="Kamat A."/>
            <person name="Kanga B."/>
            <person name="Kashin S."/>
            <person name="Khazanovich D."/>
            <person name="Kisner P."/>
            <person name="Lance K."/>
            <person name="Lara M."/>
            <person name="Lee W."/>
            <person name="Lennon N."/>
            <person name="Letendre F."/>
            <person name="LeVine R."/>
            <person name="Lipovsky A."/>
            <person name="Liu X."/>
            <person name="Liu J."/>
            <person name="Liu S."/>
            <person name="Lokyitsang T."/>
            <person name="Lokyitsang Y."/>
            <person name="Lubonja R."/>
            <person name="Lui A."/>
            <person name="MacDonald P."/>
            <person name="Magnisalis V."/>
            <person name="Maru K."/>
            <person name="Matthews C."/>
            <person name="McCusker W."/>
            <person name="McDonough S."/>
            <person name="Mehta T."/>
            <person name="Meldrim J."/>
            <person name="Meneus L."/>
            <person name="Mihai O."/>
            <person name="Mihalev A."/>
            <person name="Mihova T."/>
            <person name="Mittelman R."/>
            <person name="Mlenga V."/>
            <person name="Montmayeur A."/>
            <person name="Mulrain L."/>
            <person name="Navidi A."/>
            <person name="Naylor J."/>
            <person name="Negash T."/>
            <person name="Nguyen T."/>
            <person name="Nguyen N."/>
            <person name="Nicol R."/>
            <person name="Norbu C."/>
            <person name="Norbu N."/>
            <person name="Novod N."/>
            <person name="O'Neill B."/>
            <person name="Osman S."/>
            <person name="Markiewicz E."/>
            <person name="Oyono O.L."/>
            <person name="Patti C."/>
            <person name="Phunkhang P."/>
            <person name="Pierre F."/>
            <person name="Priest M."/>
            <person name="Raghuraman S."/>
            <person name="Rege F."/>
            <person name="Reyes R."/>
            <person name="Rise C."/>
            <person name="Rogov P."/>
            <person name="Ross K."/>
            <person name="Ryan E."/>
            <person name="Settipalli S."/>
            <person name="Shea T."/>
            <person name="Sherpa N."/>
            <person name="Shi L."/>
            <person name="Shih D."/>
            <person name="Sparrow T."/>
            <person name="Spaulding J."/>
            <person name="Stalker J."/>
            <person name="Stange-Thomann N."/>
            <person name="Stavropoulos S."/>
            <person name="Stone C."/>
            <person name="Strader C."/>
            <person name="Tesfaye S."/>
            <person name="Thomson T."/>
            <person name="Thoulutsang Y."/>
            <person name="Thoulutsang D."/>
            <person name="Topham K."/>
            <person name="Topping I."/>
            <person name="Tsamla T."/>
            <person name="Vassiliev H."/>
            <person name="Vo A."/>
            <person name="Wangchuk T."/>
            <person name="Wangdi T."/>
            <person name="Weiand M."/>
            <person name="Wilkinson J."/>
            <person name="Wilson A."/>
            <person name="Yadav S."/>
            <person name="Young G."/>
            <person name="Yu Q."/>
            <person name="Zembek L."/>
            <person name="Zhong D."/>
            <person name="Zimmer A."/>
            <person name="Zwirko Z."/>
            <person name="Jaffe D.B."/>
            <person name="Alvarez P."/>
            <person name="Brockman W."/>
            <person name="Butler J."/>
            <person name="Chin C."/>
            <person name="Gnerre S."/>
            <person name="Grabherr M."/>
            <person name="Kleber M."/>
            <person name="Mauceli E."/>
            <person name="MacCallum I."/>
        </authorList>
    </citation>
    <scope>NUCLEOTIDE SEQUENCE [LARGE SCALE GENOMIC DNA]</scope>
    <source>
        <strain evidence="2">white501</strain>
    </source>
</reference>
<dbReference type="Proteomes" id="UP000000304">
    <property type="component" value="Chromosome 3R"/>
</dbReference>
<name>B4QW60_DROSI</name>
<sequence>MSPMMMLTPRSWWGSWPQSPRPIDSCGPEPTNCQPRERVVFASSWRSAVADIRQDVRCVRSSCSPRSLSMRR</sequence>
<accession>B4QW60</accession>
<evidence type="ECO:0000313" key="2">
    <source>
        <dbReference type="Proteomes" id="UP000000304"/>
    </source>
</evidence>
<gene>
    <name evidence="1" type="primary">Dsim\GD19647</name>
    <name evidence="1" type="ORF">Dsim_GD19647</name>
</gene>
<dbReference type="AlphaFoldDB" id="B4QW60"/>
<protein>
    <submittedName>
        <fullName evidence="1">GD19647</fullName>
    </submittedName>
</protein>